<name>A0ABP6XH28_9ACTN</name>
<dbReference type="Proteomes" id="UP001500767">
    <property type="component" value="Unassembled WGS sequence"/>
</dbReference>
<feature type="signal peptide" evidence="2">
    <location>
        <begin position="1"/>
        <end position="23"/>
    </location>
</feature>
<organism evidence="4 5">
    <name type="scientific">Microlunatus spumicola</name>
    <dbReference type="NCBI Taxonomy" id="81499"/>
    <lineage>
        <taxon>Bacteria</taxon>
        <taxon>Bacillati</taxon>
        <taxon>Actinomycetota</taxon>
        <taxon>Actinomycetes</taxon>
        <taxon>Propionibacteriales</taxon>
        <taxon>Propionibacteriaceae</taxon>
        <taxon>Microlunatus</taxon>
    </lineage>
</organism>
<dbReference type="Pfam" id="PF03713">
    <property type="entry name" value="DUF305"/>
    <property type="match status" value="1"/>
</dbReference>
<dbReference type="EMBL" id="BAAAYR010000002">
    <property type="protein sequence ID" value="GAA3566009.1"/>
    <property type="molecule type" value="Genomic_DNA"/>
</dbReference>
<accession>A0ABP6XH28</accession>
<feature type="compositionally biased region" description="Low complexity" evidence="1">
    <location>
        <begin position="34"/>
        <end position="54"/>
    </location>
</feature>
<dbReference type="PROSITE" id="PS51257">
    <property type="entry name" value="PROKAR_LIPOPROTEIN"/>
    <property type="match status" value="1"/>
</dbReference>
<dbReference type="PANTHER" id="PTHR36933:SF1">
    <property type="entry name" value="SLL0788 PROTEIN"/>
    <property type="match status" value="1"/>
</dbReference>
<keyword evidence="5" id="KW-1185">Reference proteome</keyword>
<dbReference type="InterPro" id="IPR012347">
    <property type="entry name" value="Ferritin-like"/>
</dbReference>
<keyword evidence="2" id="KW-0732">Signal</keyword>
<evidence type="ECO:0000256" key="2">
    <source>
        <dbReference type="SAM" id="SignalP"/>
    </source>
</evidence>
<protein>
    <submittedName>
        <fullName evidence="4">DUF305 domain-containing protein</fullName>
    </submittedName>
</protein>
<dbReference type="Gene3D" id="1.20.1260.10">
    <property type="match status" value="1"/>
</dbReference>
<comment type="caution">
    <text evidence="4">The sequence shown here is derived from an EMBL/GenBank/DDBJ whole genome shotgun (WGS) entry which is preliminary data.</text>
</comment>
<sequence>MTYPRALKTGLAALTITAALALAGCSDTGMGAMAPSSTAPPASSTSASTSSSTSVSAEFNDADVMFVQMMLPHHEQAVAMSDTLLAKSGVNPDVTALAEQIKAAQQPEIDTMKGYLAAWGQQEMSGGGMGGMNHGSDDGMATDAQLKDFDQADGQAGQKTYLQLMTAHHQGAIKMAQSEVSNGKNPDAIALAKTIITTQQQEVGVMKDLLATL</sequence>
<dbReference type="PANTHER" id="PTHR36933">
    <property type="entry name" value="SLL0788 PROTEIN"/>
    <property type="match status" value="1"/>
</dbReference>
<proteinExistence type="predicted"/>
<feature type="domain" description="DUF305" evidence="3">
    <location>
        <begin position="63"/>
        <end position="210"/>
    </location>
</feature>
<evidence type="ECO:0000259" key="3">
    <source>
        <dbReference type="Pfam" id="PF03713"/>
    </source>
</evidence>
<feature type="chain" id="PRO_5046145271" evidence="2">
    <location>
        <begin position="24"/>
        <end position="213"/>
    </location>
</feature>
<evidence type="ECO:0000313" key="4">
    <source>
        <dbReference type="EMBL" id="GAA3566009.1"/>
    </source>
</evidence>
<dbReference type="RefSeq" id="WP_204910605.1">
    <property type="nucleotide sequence ID" value="NZ_BAAAYR010000002.1"/>
</dbReference>
<gene>
    <name evidence="4" type="ORF">GCM10022197_22350</name>
</gene>
<evidence type="ECO:0000313" key="5">
    <source>
        <dbReference type="Proteomes" id="UP001500767"/>
    </source>
</evidence>
<reference evidence="5" key="1">
    <citation type="journal article" date="2019" name="Int. J. Syst. Evol. Microbiol.">
        <title>The Global Catalogue of Microorganisms (GCM) 10K type strain sequencing project: providing services to taxonomists for standard genome sequencing and annotation.</title>
        <authorList>
            <consortium name="The Broad Institute Genomics Platform"/>
            <consortium name="The Broad Institute Genome Sequencing Center for Infectious Disease"/>
            <person name="Wu L."/>
            <person name="Ma J."/>
        </authorList>
    </citation>
    <scope>NUCLEOTIDE SEQUENCE [LARGE SCALE GENOMIC DNA]</scope>
    <source>
        <strain evidence="5">JCM 16540</strain>
    </source>
</reference>
<dbReference type="InterPro" id="IPR005183">
    <property type="entry name" value="DUF305_CopM-like"/>
</dbReference>
<evidence type="ECO:0000256" key="1">
    <source>
        <dbReference type="SAM" id="MobiDB-lite"/>
    </source>
</evidence>
<feature type="region of interest" description="Disordered" evidence="1">
    <location>
        <begin position="32"/>
        <end position="54"/>
    </location>
</feature>